<feature type="region of interest" description="Disordered" evidence="2">
    <location>
        <begin position="525"/>
        <end position="583"/>
    </location>
</feature>
<feature type="compositionally biased region" description="Polar residues" evidence="2">
    <location>
        <begin position="994"/>
        <end position="1018"/>
    </location>
</feature>
<comment type="similarity">
    <text evidence="1">Belongs to the NUT family.</text>
</comment>
<evidence type="ECO:0000313" key="5">
    <source>
        <dbReference type="Proteomes" id="UP001108280"/>
    </source>
</evidence>
<feature type="compositionally biased region" description="Basic residues" evidence="2">
    <location>
        <begin position="1146"/>
        <end position="1166"/>
    </location>
</feature>
<feature type="region of interest" description="Disordered" evidence="2">
    <location>
        <begin position="802"/>
        <end position="828"/>
    </location>
</feature>
<accession>A0A9J7G536</accession>
<reference evidence="6" key="3">
    <citation type="submission" date="2025-08" db="UniProtKB">
        <authorList>
            <consortium name="RefSeq"/>
        </authorList>
    </citation>
    <scope>IDENTIFICATION</scope>
    <source>
        <strain evidence="6">17A/GY</strain>
        <tissue evidence="6">Liver</tissue>
    </source>
</reference>
<evidence type="ECO:0000313" key="6">
    <source>
        <dbReference type="RefSeq" id="XP_027276694.1"/>
    </source>
</evidence>
<organism evidence="5 6">
    <name type="scientific">Cricetulus griseus</name>
    <name type="common">Chinese hamster</name>
    <name type="synonym">Cricetulus barabensis griseus</name>
    <dbReference type="NCBI Taxonomy" id="10029"/>
    <lineage>
        <taxon>Eukaryota</taxon>
        <taxon>Metazoa</taxon>
        <taxon>Chordata</taxon>
        <taxon>Craniata</taxon>
        <taxon>Vertebrata</taxon>
        <taxon>Euteleostomi</taxon>
        <taxon>Mammalia</taxon>
        <taxon>Eutheria</taxon>
        <taxon>Euarchontoglires</taxon>
        <taxon>Glires</taxon>
        <taxon>Rodentia</taxon>
        <taxon>Myomorpha</taxon>
        <taxon>Muroidea</taxon>
        <taxon>Cricetidae</taxon>
        <taxon>Cricetinae</taxon>
        <taxon>Cricetulus</taxon>
    </lineage>
</organism>
<dbReference type="RefSeq" id="XP_027276694.1">
    <property type="nucleotide sequence ID" value="XM_027420893.2"/>
</dbReference>
<feature type="signal peptide" evidence="3">
    <location>
        <begin position="1"/>
        <end position="20"/>
    </location>
</feature>
<dbReference type="CTD" id="256646"/>
<feature type="compositionally biased region" description="Low complexity" evidence="2">
    <location>
        <begin position="961"/>
        <end position="973"/>
    </location>
</feature>
<gene>
    <name evidence="6" type="primary">Nutm1</name>
</gene>
<feature type="region of interest" description="Disordered" evidence="2">
    <location>
        <begin position="953"/>
        <end position="1053"/>
    </location>
</feature>
<dbReference type="AlphaFoldDB" id="A0A9J7G536"/>
<feature type="region of interest" description="Disordered" evidence="2">
    <location>
        <begin position="1079"/>
        <end position="1166"/>
    </location>
</feature>
<feature type="region of interest" description="Disordered" evidence="2">
    <location>
        <begin position="386"/>
        <end position="411"/>
    </location>
</feature>
<evidence type="ECO:0000256" key="3">
    <source>
        <dbReference type="SAM" id="SignalP"/>
    </source>
</evidence>
<keyword evidence="5" id="KW-1185">Reference proteome</keyword>
<feature type="compositionally biased region" description="Polar residues" evidence="2">
    <location>
        <begin position="1079"/>
        <end position="1093"/>
    </location>
</feature>
<protein>
    <submittedName>
        <fullName evidence="6">LOW QUALITY PROTEIN: NUT family member 1</fullName>
    </submittedName>
</protein>
<feature type="compositionally biased region" description="Low complexity" evidence="2">
    <location>
        <begin position="806"/>
        <end position="815"/>
    </location>
</feature>
<reference evidence="5" key="2">
    <citation type="journal article" date="2020" name="Biotechnol. Bioeng.">
        <title>Chromosome-scale scaffolds for the Chinese hamster reference genome assembly to facilitate the study of the CHO epigenome.</title>
        <authorList>
            <person name="Hilliard W."/>
            <person name="MacDonald M."/>
            <person name="Lee K.H."/>
        </authorList>
    </citation>
    <scope>NUCLEOTIDE SEQUENCE [LARGE SCALE GENOMIC DNA]</scope>
    <source>
        <strain evidence="5">17A/GY</strain>
    </source>
</reference>
<feature type="domain" description="Nuclear Testis protein N-terminal" evidence="4">
    <location>
        <begin position="951"/>
        <end position="1163"/>
    </location>
</feature>
<sequence>MPVSKILILFLPSLYPTFLGDPLLELGYCLVPGPNCFILEASPQPLLVPKSQMMASDRTSPLPGPDMAMKPGAGLPPFTGLPFAPPTPVPPDPPLWEPSPQPPIPPAFSPGSPLLLSAFPSPLLVTGEGGSGPSVAGTGQVIVKVKTEVGPAEPSQSQNLIVTQTALNWITSGAPGGGQEGLPPPYVTTSSMKSTLPAVAVGVSQEGPAGLSVQALPPTAQLAPIVPLEKSWPGTQAANMEGGPVAARKPSQGDLAYASKGVYENYRRWQRYKVLARTHLSQSPDAEALSCFLIPVLRSLARLKPTMTLEEGLPRALQEWERTSNFDRMIFYEMAEKFMEFEVEEEMQIQNTQLMNGSPGLSPVTPLKLDPGPLVPEACQQPVYIPKKAASKSRAPRRRQRKPQRALVPEAPKEIPPEAVQEYIDIMEGLMGSHLDTGKTEEEEGQLEDAGMYPDPSLLSYIDELCSQKVFVSKVEAVIHPQFLADLLSPEEQRDPLALIEELEQEEGLTLAQLVQKRLLALEEEDAQAPPSCSAAQSDSSPSVSDEDEDGGRRPRPSPGLQGASGTVHIGKSASPGKQAREMYGGQEQALGGSRGILKDGNTLPSSSSWDLQLDLAASQGMQVPLGVERKGTGKVIKQLSARNDGHLGGTGSSGHYPVADRNSESLLFCWQEGPPPMRASNLDVALTEPVPLQALRLENQALGVQIGQQIRRVGVLIQGREASAVSQEGSSRAMWRDDRGPAMVQSFDQNHSPGVAGNLDRVSLSPELWLSSDMDAVRIEFPLQIQRVTDSTQDEACIRKDQALSSRNSVSPSSRKTTVPEDMGNTVVPCGGPDVTAILEKSNSCSLPGSLMANGPALRSKENQELSPETIQDPSDLWAEGCSPLLETFDTSTLGSSKDTLIPTCQDNLLILGTQDSLSFPQASQEAESRGNLLFPLLENIEHVNILDVKKDSGPQPGLSNNSCSSNFNSYNLQGEGREGTVSSKPTDLVPLQGNQGSYPLETSKSTSGQGLRSTSPRGGVRGALVLREISSRETHHSADRAKASEREEEEDEELSNFAYLLASKLSLSSGGLSFSTCQASGGQGIQKTSHLSAEVDDLSQPSPLPHTSGRQVLLGGSATAVERPQPGSSGQKPLALGIAQLPQTRKRRRDSFVTSKRKKRRRSQ</sequence>
<evidence type="ECO:0000256" key="1">
    <source>
        <dbReference type="ARBA" id="ARBA00010586"/>
    </source>
</evidence>
<proteinExistence type="inferred from homology"/>
<reference evidence="5" key="1">
    <citation type="journal article" date="2018" name="Biotechnol. Bioeng.">
        <title>A reference genome of the Chinese hamster based on a hybrid assembly strategy.</title>
        <authorList>
            <person name="Rupp O."/>
            <person name="MacDonald M.L."/>
            <person name="Li S."/>
            <person name="Dhiman H."/>
            <person name="Polson S."/>
            <person name="Griep S."/>
            <person name="Heffner K."/>
            <person name="Hernandez I."/>
            <person name="Brinkrolf K."/>
            <person name="Jadhav V."/>
            <person name="Samoudi M."/>
            <person name="Hao H."/>
            <person name="Kingham B."/>
            <person name="Goesmann A."/>
            <person name="Betenbaugh M.J."/>
            <person name="Lewis N.E."/>
            <person name="Borth N."/>
            <person name="Lee K.H."/>
        </authorList>
    </citation>
    <scope>NUCLEOTIDE SEQUENCE [LARGE SCALE GENOMIC DNA]</scope>
    <source>
        <strain evidence="5">17A/GY</strain>
    </source>
</reference>
<dbReference type="Pfam" id="PF12881">
    <property type="entry name" value="NUT"/>
    <property type="match status" value="2"/>
</dbReference>
<dbReference type="PANTHER" id="PTHR22879">
    <property type="entry name" value="NUT FAMILY MEMBER 1"/>
    <property type="match status" value="1"/>
</dbReference>
<keyword evidence="3" id="KW-0732">Signal</keyword>
<evidence type="ECO:0000259" key="4">
    <source>
        <dbReference type="Pfam" id="PF12881"/>
    </source>
</evidence>
<evidence type="ECO:0000256" key="2">
    <source>
        <dbReference type="SAM" id="MobiDB-lite"/>
    </source>
</evidence>
<feature type="compositionally biased region" description="Basic and acidic residues" evidence="2">
    <location>
        <begin position="1031"/>
        <end position="1047"/>
    </location>
</feature>
<dbReference type="KEGG" id="cge:100771107"/>
<dbReference type="OrthoDB" id="9836538at2759"/>
<feature type="chain" id="PRO_5039931705" evidence="3">
    <location>
        <begin position="21"/>
        <end position="1166"/>
    </location>
</feature>
<feature type="compositionally biased region" description="Basic residues" evidence="2">
    <location>
        <begin position="389"/>
        <end position="404"/>
    </location>
</feature>
<dbReference type="InterPro" id="IPR024310">
    <property type="entry name" value="NUT"/>
</dbReference>
<dbReference type="InterPro" id="IPR024309">
    <property type="entry name" value="NUT_N"/>
</dbReference>
<dbReference type="Proteomes" id="UP001108280">
    <property type="component" value="Chromosome 6"/>
</dbReference>
<name>A0A9J7G536_CRIGR</name>
<feature type="compositionally biased region" description="Low complexity" evidence="2">
    <location>
        <begin position="528"/>
        <end position="544"/>
    </location>
</feature>
<dbReference type="PANTHER" id="PTHR22879:SF13">
    <property type="entry name" value="NUT FAMILY MEMBER 1"/>
    <property type="match status" value="1"/>
</dbReference>
<feature type="domain" description="Nuclear Testis protein N-terminal" evidence="4">
    <location>
        <begin position="67"/>
        <end position="554"/>
    </location>
</feature>
<dbReference type="GeneID" id="100771107"/>